<keyword evidence="1" id="KW-0539">Nucleus</keyword>
<keyword evidence="5" id="KW-1185">Reference proteome</keyword>
<dbReference type="EMBL" id="ML977319">
    <property type="protein sequence ID" value="KAF2117055.1"/>
    <property type="molecule type" value="Genomic_DNA"/>
</dbReference>
<reference evidence="4" key="1">
    <citation type="journal article" date="2020" name="Stud. Mycol.">
        <title>101 Dothideomycetes genomes: a test case for predicting lifestyles and emergence of pathogens.</title>
        <authorList>
            <person name="Haridas S."/>
            <person name="Albert R."/>
            <person name="Binder M."/>
            <person name="Bloem J."/>
            <person name="Labutti K."/>
            <person name="Salamov A."/>
            <person name="Andreopoulos B."/>
            <person name="Baker S."/>
            <person name="Barry K."/>
            <person name="Bills G."/>
            <person name="Bluhm B."/>
            <person name="Cannon C."/>
            <person name="Castanera R."/>
            <person name="Culley D."/>
            <person name="Daum C."/>
            <person name="Ezra D."/>
            <person name="Gonzalez J."/>
            <person name="Henrissat B."/>
            <person name="Kuo A."/>
            <person name="Liang C."/>
            <person name="Lipzen A."/>
            <person name="Lutzoni F."/>
            <person name="Magnuson J."/>
            <person name="Mondo S."/>
            <person name="Nolan M."/>
            <person name="Ohm R."/>
            <person name="Pangilinan J."/>
            <person name="Park H.-J."/>
            <person name="Ramirez L."/>
            <person name="Alfaro M."/>
            <person name="Sun H."/>
            <person name="Tritt A."/>
            <person name="Yoshinaga Y."/>
            <person name="Zwiers L.-H."/>
            <person name="Turgeon B."/>
            <person name="Goodwin S."/>
            <person name="Spatafora J."/>
            <person name="Crous P."/>
            <person name="Grigoriev I."/>
        </authorList>
    </citation>
    <scope>NUCLEOTIDE SEQUENCE</scope>
    <source>
        <strain evidence="4">CBS 627.86</strain>
    </source>
</reference>
<evidence type="ECO:0000259" key="3">
    <source>
        <dbReference type="PROSITE" id="PS50048"/>
    </source>
</evidence>
<feature type="region of interest" description="Disordered" evidence="2">
    <location>
        <begin position="215"/>
        <end position="235"/>
    </location>
</feature>
<evidence type="ECO:0000256" key="2">
    <source>
        <dbReference type="SAM" id="MobiDB-lite"/>
    </source>
</evidence>
<protein>
    <recommendedName>
        <fullName evidence="3">Zn(2)-C6 fungal-type domain-containing protein</fullName>
    </recommendedName>
</protein>
<dbReference type="AlphaFoldDB" id="A0A6A5ZCY2"/>
<dbReference type="Proteomes" id="UP000799770">
    <property type="component" value="Unassembled WGS sequence"/>
</dbReference>
<sequence length="235" mass="26744">METRSEREERKRVIKATEQNWGENYLENYVFDENRYFKVRNIGGTLVRDTTGRDWPLPVLKALQILSDIELWRRDPDQIRRMLAHQAKQRVGPYAKDMPSELQAHTEDVKSIVQGLERDRPGLSRLLALDDYLERYEVAPILLSTPPGTDDRGMDSLSSSKSALSTVGAATAGSSRASNSPIHESACLRCIIKHRKCDKRRPCKSCEIRGNGMECAEELGDPDNLRQRKYTQPTA</sequence>
<organism evidence="4 5">
    <name type="scientific">Lophiotrema nucula</name>
    <dbReference type="NCBI Taxonomy" id="690887"/>
    <lineage>
        <taxon>Eukaryota</taxon>
        <taxon>Fungi</taxon>
        <taxon>Dikarya</taxon>
        <taxon>Ascomycota</taxon>
        <taxon>Pezizomycotina</taxon>
        <taxon>Dothideomycetes</taxon>
        <taxon>Pleosporomycetidae</taxon>
        <taxon>Pleosporales</taxon>
        <taxon>Lophiotremataceae</taxon>
        <taxon>Lophiotrema</taxon>
    </lineage>
</organism>
<evidence type="ECO:0000313" key="4">
    <source>
        <dbReference type="EMBL" id="KAF2117055.1"/>
    </source>
</evidence>
<dbReference type="SUPFAM" id="SSF57701">
    <property type="entry name" value="Zn2/Cys6 DNA-binding domain"/>
    <property type="match status" value="1"/>
</dbReference>
<evidence type="ECO:0000256" key="1">
    <source>
        <dbReference type="ARBA" id="ARBA00023242"/>
    </source>
</evidence>
<gene>
    <name evidence="4" type="ORF">BDV96DRAFT_17902</name>
</gene>
<accession>A0A6A5ZCY2</accession>
<dbReference type="GO" id="GO:0000981">
    <property type="term" value="F:DNA-binding transcription factor activity, RNA polymerase II-specific"/>
    <property type="evidence" value="ECO:0007669"/>
    <property type="project" value="InterPro"/>
</dbReference>
<evidence type="ECO:0000313" key="5">
    <source>
        <dbReference type="Proteomes" id="UP000799770"/>
    </source>
</evidence>
<dbReference type="GO" id="GO:0008270">
    <property type="term" value="F:zinc ion binding"/>
    <property type="evidence" value="ECO:0007669"/>
    <property type="project" value="InterPro"/>
</dbReference>
<dbReference type="InterPro" id="IPR001138">
    <property type="entry name" value="Zn2Cys6_DnaBD"/>
</dbReference>
<dbReference type="CDD" id="cd00067">
    <property type="entry name" value="GAL4"/>
    <property type="match status" value="1"/>
</dbReference>
<proteinExistence type="predicted"/>
<name>A0A6A5ZCY2_9PLEO</name>
<dbReference type="InterPro" id="IPR036864">
    <property type="entry name" value="Zn2-C6_fun-type_DNA-bd_sf"/>
</dbReference>
<dbReference type="Pfam" id="PF00172">
    <property type="entry name" value="Zn_clus"/>
    <property type="match status" value="1"/>
</dbReference>
<dbReference type="PROSITE" id="PS50048">
    <property type="entry name" value="ZN2_CY6_FUNGAL_2"/>
    <property type="match status" value="1"/>
</dbReference>
<feature type="domain" description="Zn(2)-C6 fungal-type" evidence="3">
    <location>
        <begin position="186"/>
        <end position="215"/>
    </location>
</feature>